<dbReference type="AlphaFoldDB" id="A0AAD9DEB8"/>
<dbReference type="EMBL" id="JATAAI010000008">
    <property type="protein sequence ID" value="KAK1744057.1"/>
    <property type="molecule type" value="Genomic_DNA"/>
</dbReference>
<gene>
    <name evidence="2" type="ORF">QTG54_005654</name>
</gene>
<evidence type="ECO:0000256" key="1">
    <source>
        <dbReference type="SAM" id="MobiDB-lite"/>
    </source>
</evidence>
<name>A0AAD9DEB8_9STRA</name>
<feature type="region of interest" description="Disordered" evidence="1">
    <location>
        <begin position="198"/>
        <end position="242"/>
    </location>
</feature>
<feature type="compositionally biased region" description="Basic and acidic residues" evidence="1">
    <location>
        <begin position="198"/>
        <end position="232"/>
    </location>
</feature>
<reference evidence="2" key="1">
    <citation type="submission" date="2023-06" db="EMBL/GenBank/DDBJ databases">
        <title>Survivors Of The Sea: Transcriptome response of Skeletonema marinoi to long-term dormancy.</title>
        <authorList>
            <person name="Pinder M.I.M."/>
            <person name="Kourtchenko O."/>
            <person name="Robertson E.K."/>
            <person name="Larsson T."/>
            <person name="Maumus F."/>
            <person name="Osuna-Cruz C.M."/>
            <person name="Vancaester E."/>
            <person name="Stenow R."/>
            <person name="Vandepoele K."/>
            <person name="Ploug H."/>
            <person name="Bruchert V."/>
            <person name="Godhe A."/>
            <person name="Topel M."/>
        </authorList>
    </citation>
    <scope>NUCLEOTIDE SEQUENCE</scope>
    <source>
        <strain evidence="2">R05AC</strain>
    </source>
</reference>
<evidence type="ECO:0000313" key="3">
    <source>
        <dbReference type="Proteomes" id="UP001224775"/>
    </source>
</evidence>
<feature type="region of interest" description="Disordered" evidence="1">
    <location>
        <begin position="44"/>
        <end position="85"/>
    </location>
</feature>
<protein>
    <recommendedName>
        <fullName evidence="4">WRKY transcription factor 19</fullName>
    </recommendedName>
</protein>
<feature type="compositionally biased region" description="Basic and acidic residues" evidence="1">
    <location>
        <begin position="322"/>
        <end position="335"/>
    </location>
</feature>
<evidence type="ECO:0008006" key="4">
    <source>
        <dbReference type="Google" id="ProtNLM"/>
    </source>
</evidence>
<proteinExistence type="predicted"/>
<feature type="compositionally biased region" description="Polar residues" evidence="1">
    <location>
        <begin position="233"/>
        <end position="242"/>
    </location>
</feature>
<dbReference type="Proteomes" id="UP001224775">
    <property type="component" value="Unassembled WGS sequence"/>
</dbReference>
<comment type="caution">
    <text evidence="2">The sequence shown here is derived from an EMBL/GenBank/DDBJ whole genome shotgun (WGS) entry which is preliminary data.</text>
</comment>
<accession>A0AAD9DEB8</accession>
<sequence length="459" mass="49311">MPTAIKALVRDGSGGLTGELREHELCAFSYDSSDEPTEVIVLIKNEAGDESSKEDRAGASKSIDPLLNGSESSSAPPVMDKSPYKNMTKTDFGLTYDNNNAKLTRQHVLLGAGSKKNTSPQKEVSTRSFAPLGCTKAALFGSGGGSNNPSFCTSMNDAKDTSGEKAIEGAVVSGGSHDQAIKARVTKEGDGKLFRDVKERGKVMDTSPKEGDDGSSEAREKSTDVLMEKTTSDESSTPNYTQGRELDEFKSALSNHTSALLMLLRQTAAKGEKCVPAVLLNPVREETMTALRNAHFRFPLSSALSDAENRAVRLYTEEITQRKKERQQREQRLETMNDGSADNEGQCGTKSVLASASVNNDDLLAGVTVTSKRPRSDKGSENGQVKKRRLVTYRCSSEGCKNNAVKGGVCWRHGAKKKLCSSDGCTNHAKKGGVCWRHGAKIKLCSSEGCTNHVQKGGV</sequence>
<feature type="region of interest" description="Disordered" evidence="1">
    <location>
        <begin position="322"/>
        <end position="346"/>
    </location>
</feature>
<organism evidence="2 3">
    <name type="scientific">Skeletonema marinoi</name>
    <dbReference type="NCBI Taxonomy" id="267567"/>
    <lineage>
        <taxon>Eukaryota</taxon>
        <taxon>Sar</taxon>
        <taxon>Stramenopiles</taxon>
        <taxon>Ochrophyta</taxon>
        <taxon>Bacillariophyta</taxon>
        <taxon>Coscinodiscophyceae</taxon>
        <taxon>Thalassiosirophycidae</taxon>
        <taxon>Thalassiosirales</taxon>
        <taxon>Skeletonemataceae</taxon>
        <taxon>Skeletonema</taxon>
        <taxon>Skeletonema marinoi-dohrnii complex</taxon>
    </lineage>
</organism>
<dbReference type="PANTHER" id="PTHR31827:SF1">
    <property type="entry name" value="EMB|CAB89363.1"/>
    <property type="match status" value="1"/>
</dbReference>
<evidence type="ECO:0000313" key="2">
    <source>
        <dbReference type="EMBL" id="KAK1744057.1"/>
    </source>
</evidence>
<keyword evidence="3" id="KW-1185">Reference proteome</keyword>
<feature type="compositionally biased region" description="Basic and acidic residues" evidence="1">
    <location>
        <begin position="46"/>
        <end position="58"/>
    </location>
</feature>
<dbReference type="PANTHER" id="PTHR31827">
    <property type="entry name" value="EMB|CAB89363.1"/>
    <property type="match status" value="1"/>
</dbReference>